<dbReference type="Proteomes" id="UP000269945">
    <property type="component" value="Unassembled WGS sequence"/>
</dbReference>
<proteinExistence type="predicted"/>
<dbReference type="EMBL" id="CYRY02006666">
    <property type="protein sequence ID" value="VCW72626.1"/>
    <property type="molecule type" value="Genomic_DNA"/>
</dbReference>
<feature type="non-terminal residue" evidence="1">
    <location>
        <position position="60"/>
    </location>
</feature>
<protein>
    <submittedName>
        <fullName evidence="1">Uncharacterized protein</fullName>
    </submittedName>
</protein>
<reference evidence="1 2" key="1">
    <citation type="submission" date="2018-10" db="EMBL/GenBank/DDBJ databases">
        <authorList>
            <person name="Ekblom R."/>
            <person name="Jareborg N."/>
        </authorList>
    </citation>
    <scope>NUCLEOTIDE SEQUENCE [LARGE SCALE GENOMIC DNA]</scope>
    <source>
        <tissue evidence="1">Muscle</tissue>
    </source>
</reference>
<name>A0A9X9PXG0_GULGU</name>
<accession>A0A9X9PXG0</accession>
<comment type="caution">
    <text evidence="1">The sequence shown here is derived from an EMBL/GenBank/DDBJ whole genome shotgun (WGS) entry which is preliminary data.</text>
</comment>
<dbReference type="AlphaFoldDB" id="A0A9X9PXG0"/>
<sequence length="60" mass="6515">EDTGFGPGRRGKGTVWTAKAARYRSTSIKQYVVFTGILLGQGSGEHLSLESFSQSERPVL</sequence>
<evidence type="ECO:0000313" key="2">
    <source>
        <dbReference type="Proteomes" id="UP000269945"/>
    </source>
</evidence>
<gene>
    <name evidence="1" type="ORF">BN2614_LOCUS6</name>
</gene>
<evidence type="ECO:0000313" key="1">
    <source>
        <dbReference type="EMBL" id="VCW72626.1"/>
    </source>
</evidence>
<keyword evidence="2" id="KW-1185">Reference proteome</keyword>
<organism evidence="1 2">
    <name type="scientific">Gulo gulo</name>
    <name type="common">Wolverine</name>
    <name type="synonym">Gluton</name>
    <dbReference type="NCBI Taxonomy" id="48420"/>
    <lineage>
        <taxon>Eukaryota</taxon>
        <taxon>Metazoa</taxon>
        <taxon>Chordata</taxon>
        <taxon>Craniata</taxon>
        <taxon>Vertebrata</taxon>
        <taxon>Euteleostomi</taxon>
        <taxon>Mammalia</taxon>
        <taxon>Eutheria</taxon>
        <taxon>Laurasiatheria</taxon>
        <taxon>Carnivora</taxon>
        <taxon>Caniformia</taxon>
        <taxon>Musteloidea</taxon>
        <taxon>Mustelidae</taxon>
        <taxon>Guloninae</taxon>
        <taxon>Gulo</taxon>
    </lineage>
</organism>
<feature type="non-terminal residue" evidence="1">
    <location>
        <position position="1"/>
    </location>
</feature>